<keyword evidence="3" id="KW-1185">Reference proteome</keyword>
<dbReference type="EMBL" id="PVZC01000009">
    <property type="protein sequence ID" value="PRX95698.1"/>
    <property type="molecule type" value="Genomic_DNA"/>
</dbReference>
<comment type="caution">
    <text evidence="2">The sequence shown here is derived from an EMBL/GenBank/DDBJ whole genome shotgun (WGS) entry which is preliminary data.</text>
</comment>
<dbReference type="Proteomes" id="UP000237846">
    <property type="component" value="Unassembled WGS sequence"/>
</dbReference>
<evidence type="ECO:0000256" key="1">
    <source>
        <dbReference type="SAM" id="MobiDB-lite"/>
    </source>
</evidence>
<proteinExistence type="predicted"/>
<gene>
    <name evidence="2" type="ORF">CLV72_109309</name>
</gene>
<accession>A0A2T0PWG3</accession>
<protein>
    <submittedName>
        <fullName evidence="2">Uncharacterized protein</fullName>
    </submittedName>
</protein>
<organism evidence="2 3">
    <name type="scientific">Allonocardiopsis opalescens</name>
    <dbReference type="NCBI Taxonomy" id="1144618"/>
    <lineage>
        <taxon>Bacteria</taxon>
        <taxon>Bacillati</taxon>
        <taxon>Actinomycetota</taxon>
        <taxon>Actinomycetes</taxon>
        <taxon>Streptosporangiales</taxon>
        <taxon>Allonocardiopsis</taxon>
    </lineage>
</organism>
<name>A0A2T0PWG3_9ACTN</name>
<sequence>MPLNAVDITNLGNAHAATLGPLVAAAPNAPVAYNSGAATTATGFAADLANAFAAAAPAQSTVAVDTLIRDITKPSFPFRPWLLTLIDALDALNATQVPVNNGLPIPANIFKPAELASFADIALFACGDAASFPGNIADDQDYYYESQVINRAYRAHTDSRRNEQDLAAQRSGPSELSPPHAPEAFADIGRSIRTSLLAARMGVCFTFAWGGVAPLLDRMHRGQSGTAAAAPTLNRLEIVAVRNHVFVLINRAGPAVAPGQVLPAPAGWGGAAVITLDLWLGSLGHGYVFTGINGPNMNFLHRTLKSHFDSAHHNWRGV</sequence>
<dbReference type="AlphaFoldDB" id="A0A2T0PWG3"/>
<evidence type="ECO:0000313" key="2">
    <source>
        <dbReference type="EMBL" id="PRX95698.1"/>
    </source>
</evidence>
<evidence type="ECO:0000313" key="3">
    <source>
        <dbReference type="Proteomes" id="UP000237846"/>
    </source>
</evidence>
<feature type="region of interest" description="Disordered" evidence="1">
    <location>
        <begin position="157"/>
        <end position="180"/>
    </location>
</feature>
<dbReference type="RefSeq" id="WP_146159581.1">
    <property type="nucleotide sequence ID" value="NZ_PVZC01000009.1"/>
</dbReference>
<reference evidence="2 3" key="1">
    <citation type="submission" date="2018-03" db="EMBL/GenBank/DDBJ databases">
        <title>Genomic Encyclopedia of Archaeal and Bacterial Type Strains, Phase II (KMG-II): from individual species to whole genera.</title>
        <authorList>
            <person name="Goeker M."/>
        </authorList>
    </citation>
    <scope>NUCLEOTIDE SEQUENCE [LARGE SCALE GENOMIC DNA]</scope>
    <source>
        <strain evidence="2 3">DSM 45601</strain>
    </source>
</reference>